<keyword evidence="1" id="KW-0479">Metal-binding</keyword>
<feature type="coiled-coil region" evidence="2">
    <location>
        <begin position="660"/>
        <end position="729"/>
    </location>
</feature>
<evidence type="ECO:0000313" key="5">
    <source>
        <dbReference type="Proteomes" id="UP001151760"/>
    </source>
</evidence>
<dbReference type="InterPro" id="IPR036875">
    <property type="entry name" value="Znf_CCHC_sf"/>
</dbReference>
<reference evidence="4" key="2">
    <citation type="submission" date="2022-01" db="EMBL/GenBank/DDBJ databases">
        <authorList>
            <person name="Yamashiro T."/>
            <person name="Shiraishi A."/>
            <person name="Satake H."/>
            <person name="Nakayama K."/>
        </authorList>
    </citation>
    <scope>NUCLEOTIDE SEQUENCE</scope>
</reference>
<dbReference type="Gene3D" id="4.10.60.10">
    <property type="entry name" value="Zinc finger, CCHC-type"/>
    <property type="match status" value="1"/>
</dbReference>
<dbReference type="EMBL" id="BQNB010014116">
    <property type="protein sequence ID" value="GJT24201.1"/>
    <property type="molecule type" value="Genomic_DNA"/>
</dbReference>
<dbReference type="SMART" id="SM00343">
    <property type="entry name" value="ZnF_C2HC"/>
    <property type="match status" value="1"/>
</dbReference>
<proteinExistence type="predicted"/>
<protein>
    <submittedName>
        <fullName evidence="4">Integrase, catalytic region, zinc finger, CCHC-type containing protein</fullName>
    </submittedName>
</protein>
<keyword evidence="1" id="KW-0862">Zinc</keyword>
<keyword evidence="5" id="KW-1185">Reference proteome</keyword>
<evidence type="ECO:0000256" key="1">
    <source>
        <dbReference type="PROSITE-ProRule" id="PRU00047"/>
    </source>
</evidence>
<organism evidence="4 5">
    <name type="scientific">Tanacetum coccineum</name>
    <dbReference type="NCBI Taxonomy" id="301880"/>
    <lineage>
        <taxon>Eukaryota</taxon>
        <taxon>Viridiplantae</taxon>
        <taxon>Streptophyta</taxon>
        <taxon>Embryophyta</taxon>
        <taxon>Tracheophyta</taxon>
        <taxon>Spermatophyta</taxon>
        <taxon>Magnoliopsida</taxon>
        <taxon>eudicotyledons</taxon>
        <taxon>Gunneridae</taxon>
        <taxon>Pentapetalae</taxon>
        <taxon>asterids</taxon>
        <taxon>campanulids</taxon>
        <taxon>Asterales</taxon>
        <taxon>Asteraceae</taxon>
        <taxon>Asteroideae</taxon>
        <taxon>Anthemideae</taxon>
        <taxon>Anthemidinae</taxon>
        <taxon>Tanacetum</taxon>
    </lineage>
</organism>
<sequence length="885" mass="102430">MDSGLAVPVFNQGDDPIAYLNKAMAFLTVVASLRFHSTNNQLITSSNMRNHATIQDGKVIVQQVQGRQGQSYVGTNYKGNATSFRGNNAGGQTRVVKCYNCQGEGHMARQCTQAKRPMNAAWFKEKAMLAETEDLDAYDFDCDDVPNAKVVLMANLSNYEKESKYMDKEIDLEKKIEELDSIVYKVGQSTQTVHMFRKPQVFYDDNHKQALGYQNPFYLKKDQRIKPTLYDGSVISSQHAASLVINDEETLILEEVIRSKMLAKQNDPMSKEKKLNTTSINYVELNQLSEYFGKRFVPQQELSDEQTFWLQTSHPNTDQSALPPVKIKAPKELPKQTTPDAIIEGEWGFKHTKAVFLKEIIPFLKTLTDIFNVFDKDILNECFEIHKKELFLENDRILHQIMSQDVMIFVMNSTAVFNDVNLEMQSSEFCVKCLDLDVELLNKKNVYNDLSKKYFENKDLKAQLQAKDTTICMLKEHIKSIRENDKEEKFKHDMDEIKTINIELEHNLKGQIQENVFVTTTLQNELRRLKGKLVLDNANTITNATTIALGMFKLDIEPLSQRLKNNRDAHEDYLKKTIENTDTICGLVQHARKQNPSEPLLDSACKFTKHLQEFTQMAINFAAGERLRKLRPEEAWKTIENLTQYEEEEWNERESLDYIDANLEQELESMECRVESLTRNEVLLEYEVGFTFPKRPYHEALKGRILSLIDQQEDQVRQLEEDMRKTKDTFMCFPDSLIATMKVKIEAQRAHSIKIEKITRFPTHTPTVTPETLKPTMVHRVSLISNIEPTNYRTPYQYLNSNLKMPLLHSFEENKLEYEDEDAVEIKMMGIRKDKESLEHNLYENDITPIICHNFSLTLNLPIKPKDPGSFWMKVIFDKKKLGSS</sequence>
<keyword evidence="2" id="KW-0175">Coiled coil</keyword>
<comment type="caution">
    <text evidence="4">The sequence shown here is derived from an EMBL/GenBank/DDBJ whole genome shotgun (WGS) entry which is preliminary data.</text>
</comment>
<gene>
    <name evidence="4" type="ORF">Tco_0894138</name>
</gene>
<reference evidence="4" key="1">
    <citation type="journal article" date="2022" name="Int. J. Mol. Sci.">
        <title>Draft Genome of Tanacetum Coccineum: Genomic Comparison of Closely Related Tanacetum-Family Plants.</title>
        <authorList>
            <person name="Yamashiro T."/>
            <person name="Shiraishi A."/>
            <person name="Nakayama K."/>
            <person name="Satake H."/>
        </authorList>
    </citation>
    <scope>NUCLEOTIDE SEQUENCE</scope>
</reference>
<dbReference type="Proteomes" id="UP001151760">
    <property type="component" value="Unassembled WGS sequence"/>
</dbReference>
<dbReference type="PROSITE" id="PS50158">
    <property type="entry name" value="ZF_CCHC"/>
    <property type="match status" value="1"/>
</dbReference>
<evidence type="ECO:0000259" key="3">
    <source>
        <dbReference type="PROSITE" id="PS50158"/>
    </source>
</evidence>
<dbReference type="Pfam" id="PF00098">
    <property type="entry name" value="zf-CCHC"/>
    <property type="match status" value="1"/>
</dbReference>
<feature type="domain" description="CCHC-type" evidence="3">
    <location>
        <begin position="97"/>
        <end position="113"/>
    </location>
</feature>
<dbReference type="InterPro" id="IPR001878">
    <property type="entry name" value="Znf_CCHC"/>
</dbReference>
<evidence type="ECO:0000256" key="2">
    <source>
        <dbReference type="SAM" id="Coils"/>
    </source>
</evidence>
<accession>A0ABQ5CAU6</accession>
<name>A0ABQ5CAU6_9ASTR</name>
<keyword evidence="1" id="KW-0863">Zinc-finger</keyword>
<dbReference type="SUPFAM" id="SSF57756">
    <property type="entry name" value="Retrovirus zinc finger-like domains"/>
    <property type="match status" value="1"/>
</dbReference>
<evidence type="ECO:0000313" key="4">
    <source>
        <dbReference type="EMBL" id="GJT24201.1"/>
    </source>
</evidence>